<keyword evidence="2" id="KW-1185">Reference proteome</keyword>
<proteinExistence type="predicted"/>
<accession>A0ABN8HU51</accession>
<gene>
    <name evidence="1" type="ORF">IPOD504_LOCUS2161</name>
</gene>
<reference evidence="1" key="1">
    <citation type="submission" date="2022-03" db="EMBL/GenBank/DDBJ databases">
        <authorList>
            <person name="Martin H S."/>
        </authorList>
    </citation>
    <scope>NUCLEOTIDE SEQUENCE</scope>
</reference>
<protein>
    <submittedName>
        <fullName evidence="1">Uncharacterized protein</fullName>
    </submittedName>
</protein>
<dbReference type="EMBL" id="OW152823">
    <property type="protein sequence ID" value="CAH2039971.1"/>
    <property type="molecule type" value="Genomic_DNA"/>
</dbReference>
<sequence>MLMPFDLCSLAEADYLSEARLDGSGWLGLTGPGGGMKHHTLHTSRLIALLYRCHLALGWLACGLHQLSGLRWSKRWIAVNGTC</sequence>
<evidence type="ECO:0000313" key="1">
    <source>
        <dbReference type="EMBL" id="CAH2039971.1"/>
    </source>
</evidence>
<evidence type="ECO:0000313" key="2">
    <source>
        <dbReference type="Proteomes" id="UP000837857"/>
    </source>
</evidence>
<name>A0ABN8HU51_9NEOP</name>
<dbReference type="Proteomes" id="UP000837857">
    <property type="component" value="Chromosome 11"/>
</dbReference>
<feature type="non-terminal residue" evidence="1">
    <location>
        <position position="83"/>
    </location>
</feature>
<organism evidence="1 2">
    <name type="scientific">Iphiclides podalirius</name>
    <name type="common">scarce swallowtail</name>
    <dbReference type="NCBI Taxonomy" id="110791"/>
    <lineage>
        <taxon>Eukaryota</taxon>
        <taxon>Metazoa</taxon>
        <taxon>Ecdysozoa</taxon>
        <taxon>Arthropoda</taxon>
        <taxon>Hexapoda</taxon>
        <taxon>Insecta</taxon>
        <taxon>Pterygota</taxon>
        <taxon>Neoptera</taxon>
        <taxon>Endopterygota</taxon>
        <taxon>Lepidoptera</taxon>
        <taxon>Glossata</taxon>
        <taxon>Ditrysia</taxon>
        <taxon>Papilionoidea</taxon>
        <taxon>Papilionidae</taxon>
        <taxon>Papilioninae</taxon>
        <taxon>Iphiclides</taxon>
    </lineage>
</organism>